<protein>
    <recommendedName>
        <fullName evidence="7">TRAP transporter large permease protein</fullName>
    </recommendedName>
</protein>
<feature type="transmembrane region" description="Helical" evidence="7">
    <location>
        <begin position="242"/>
        <end position="258"/>
    </location>
</feature>
<feature type="transmembrane region" description="Helical" evidence="7">
    <location>
        <begin position="101"/>
        <end position="121"/>
    </location>
</feature>
<dbReference type="Proteomes" id="UP000294692">
    <property type="component" value="Unassembled WGS sequence"/>
</dbReference>
<comment type="function">
    <text evidence="7">Part of the tripartite ATP-independent periplasmic (TRAP) transport system.</text>
</comment>
<keyword evidence="5 7" id="KW-1133">Transmembrane helix</keyword>
<keyword evidence="10" id="KW-1185">Reference proteome</keyword>
<evidence type="ECO:0000313" key="9">
    <source>
        <dbReference type="EMBL" id="TCU98434.1"/>
    </source>
</evidence>
<feature type="transmembrane region" description="Helical" evidence="7">
    <location>
        <begin position="270"/>
        <end position="294"/>
    </location>
</feature>
<dbReference type="GO" id="GO:0005886">
    <property type="term" value="C:plasma membrane"/>
    <property type="evidence" value="ECO:0007669"/>
    <property type="project" value="UniProtKB-SubCell"/>
</dbReference>
<evidence type="ECO:0000256" key="6">
    <source>
        <dbReference type="ARBA" id="ARBA00023136"/>
    </source>
</evidence>
<evidence type="ECO:0000256" key="5">
    <source>
        <dbReference type="ARBA" id="ARBA00022989"/>
    </source>
</evidence>
<feature type="transmembrane region" description="Helical" evidence="7">
    <location>
        <begin position="165"/>
        <end position="193"/>
    </location>
</feature>
<dbReference type="InterPro" id="IPR010656">
    <property type="entry name" value="DctM"/>
</dbReference>
<keyword evidence="4 7" id="KW-0812">Transmembrane</keyword>
<feature type="transmembrane region" description="Helical" evidence="7">
    <location>
        <begin position="133"/>
        <end position="159"/>
    </location>
</feature>
<sequence length="423" mass="44991">MIWVLMLSFAGLLVLSVPIAIALGFSAVLALQFNGVPLVLMAQSVYEALDSFSLMAVPFFILAGSLMYSGGMAQRLVNLANAIMGWIKGGLGAVVVLSSMFFSTMSGSSSATTAAIGSILIPAMEKKGYPRPFAAAVLASSGELGVILPPSVPMIIYALSANVSVAALFLAGILPGILISCSLIGLVWLMARLKGFDPVTRITLRQWRREVMRTLADASLALLMPVLILGGIYSGLFTTTEAAVVAVLYALLVGKFAYKQLRLRDLPEIFGRSAVTSAIILMIVGFAAIFAYVLTVNQVPHKLGAFLTGISDSPVVFLLLVNIALFLLGMFMETLAAIIILAPILAPAAIQFGIDPVHFGAVMVINLAVGMVTPPVGVNLFVACQVANIRLEQIIRPLVPFLLVLLMNVIVISYIPFLTTWFR</sequence>
<dbReference type="PANTHER" id="PTHR33362">
    <property type="entry name" value="SIALIC ACID TRAP TRANSPORTER PERMEASE PROTEIN SIAT-RELATED"/>
    <property type="match status" value="1"/>
</dbReference>
<feature type="domain" description="TRAP C4-dicarboxylate transport system permease DctM subunit" evidence="8">
    <location>
        <begin position="7"/>
        <end position="416"/>
    </location>
</feature>
<proteinExistence type="inferred from homology"/>
<dbReference type="Pfam" id="PF06808">
    <property type="entry name" value="DctM"/>
    <property type="match status" value="1"/>
</dbReference>
<feature type="transmembrane region" description="Helical" evidence="7">
    <location>
        <begin position="335"/>
        <end position="354"/>
    </location>
</feature>
<dbReference type="PANTHER" id="PTHR33362:SF2">
    <property type="entry name" value="TRAP TRANSPORTER LARGE PERMEASE PROTEIN"/>
    <property type="match status" value="1"/>
</dbReference>
<evidence type="ECO:0000256" key="2">
    <source>
        <dbReference type="ARBA" id="ARBA00022475"/>
    </source>
</evidence>
<evidence type="ECO:0000313" key="10">
    <source>
        <dbReference type="Proteomes" id="UP000294692"/>
    </source>
</evidence>
<comment type="similarity">
    <text evidence="7">Belongs to the TRAP transporter large permease family.</text>
</comment>
<evidence type="ECO:0000256" key="1">
    <source>
        <dbReference type="ARBA" id="ARBA00004429"/>
    </source>
</evidence>
<keyword evidence="2" id="KW-1003">Cell membrane</keyword>
<keyword evidence="6 7" id="KW-0472">Membrane</keyword>
<feature type="transmembrane region" description="Helical" evidence="7">
    <location>
        <begin position="306"/>
        <end position="328"/>
    </location>
</feature>
<dbReference type="AlphaFoldDB" id="A0A4R3V7R9"/>
<evidence type="ECO:0000256" key="4">
    <source>
        <dbReference type="ARBA" id="ARBA00022692"/>
    </source>
</evidence>
<accession>A0A4R3V7R9</accession>
<reference evidence="9 10" key="1">
    <citation type="submission" date="2019-03" db="EMBL/GenBank/DDBJ databases">
        <title>Genomic Encyclopedia of Type Strains, Phase IV (KMG-IV): sequencing the most valuable type-strain genomes for metagenomic binning, comparative biology and taxonomic classification.</title>
        <authorList>
            <person name="Goeker M."/>
        </authorList>
    </citation>
    <scope>NUCLEOTIDE SEQUENCE [LARGE SCALE GENOMIC DNA]</scope>
    <source>
        <strain evidence="9 10">DSM 100048</strain>
    </source>
</reference>
<evidence type="ECO:0000256" key="3">
    <source>
        <dbReference type="ARBA" id="ARBA00022519"/>
    </source>
</evidence>
<feature type="transmembrane region" description="Helical" evidence="7">
    <location>
        <begin position="214"/>
        <end position="236"/>
    </location>
</feature>
<evidence type="ECO:0000256" key="7">
    <source>
        <dbReference type="RuleBase" id="RU369079"/>
    </source>
</evidence>
<evidence type="ECO:0000259" key="8">
    <source>
        <dbReference type="Pfam" id="PF06808"/>
    </source>
</evidence>
<organism evidence="9 10">
    <name type="scientific">Paracandidimonas soli</name>
    <dbReference type="NCBI Taxonomy" id="1917182"/>
    <lineage>
        <taxon>Bacteria</taxon>
        <taxon>Pseudomonadati</taxon>
        <taxon>Pseudomonadota</taxon>
        <taxon>Betaproteobacteria</taxon>
        <taxon>Burkholderiales</taxon>
        <taxon>Alcaligenaceae</taxon>
        <taxon>Paracandidimonas</taxon>
    </lineage>
</organism>
<keyword evidence="3 7" id="KW-0997">Cell inner membrane</keyword>
<feature type="transmembrane region" description="Helical" evidence="7">
    <location>
        <begin position="48"/>
        <end position="69"/>
    </location>
</feature>
<feature type="transmembrane region" description="Helical" evidence="7">
    <location>
        <begin position="360"/>
        <end position="382"/>
    </location>
</feature>
<dbReference type="InterPro" id="IPR004681">
    <property type="entry name" value="TRAP_DctM"/>
</dbReference>
<gene>
    <name evidence="9" type="ORF">EV686_105131</name>
</gene>
<name>A0A4R3V7R9_9BURK</name>
<dbReference type="EMBL" id="SMBX01000005">
    <property type="protein sequence ID" value="TCU98434.1"/>
    <property type="molecule type" value="Genomic_DNA"/>
</dbReference>
<comment type="caution">
    <text evidence="9">The sequence shown here is derived from an EMBL/GenBank/DDBJ whole genome shotgun (WGS) entry which is preliminary data.</text>
</comment>
<dbReference type="PIRSF" id="PIRSF006066">
    <property type="entry name" value="HI0050"/>
    <property type="match status" value="1"/>
</dbReference>
<dbReference type="GO" id="GO:0022857">
    <property type="term" value="F:transmembrane transporter activity"/>
    <property type="evidence" value="ECO:0007669"/>
    <property type="project" value="UniProtKB-UniRule"/>
</dbReference>
<comment type="subcellular location">
    <subcellularLocation>
        <location evidence="1 7">Cell inner membrane</location>
        <topology evidence="1 7">Multi-pass membrane protein</topology>
    </subcellularLocation>
</comment>
<dbReference type="NCBIfam" id="TIGR00786">
    <property type="entry name" value="dctM"/>
    <property type="match status" value="1"/>
</dbReference>
<feature type="transmembrane region" description="Helical" evidence="7">
    <location>
        <begin position="76"/>
        <end position="95"/>
    </location>
</feature>
<keyword evidence="7" id="KW-0813">Transport</keyword>
<feature type="transmembrane region" description="Helical" evidence="7">
    <location>
        <begin position="394"/>
        <end position="417"/>
    </location>
</feature>
<comment type="subunit">
    <text evidence="7">The complex comprises the extracytoplasmic solute receptor protein and the two transmembrane proteins.</text>
</comment>